<reference evidence="9" key="1">
    <citation type="submission" date="2022-11" db="UniProtKB">
        <authorList>
            <consortium name="WormBaseParasite"/>
        </authorList>
    </citation>
    <scope>IDENTIFICATION</scope>
</reference>
<feature type="domain" description="Protein kinase" evidence="7">
    <location>
        <begin position="198"/>
        <end position="457"/>
    </location>
</feature>
<dbReference type="GO" id="GO:0005524">
    <property type="term" value="F:ATP binding"/>
    <property type="evidence" value="ECO:0007669"/>
    <property type="project" value="InterPro"/>
</dbReference>
<evidence type="ECO:0000256" key="4">
    <source>
        <dbReference type="ARBA" id="ARBA00022989"/>
    </source>
</evidence>
<comment type="subcellular location">
    <subcellularLocation>
        <location evidence="1">Membrane</location>
        <topology evidence="1">Multi-pass membrane protein</topology>
    </subcellularLocation>
</comment>
<dbReference type="InterPro" id="IPR000719">
    <property type="entry name" value="Prot_kinase_dom"/>
</dbReference>
<sequence>MARTIQQTLTTGAAGDTRLRQQRLPAWQPILDAKTVIPVFITISLLFIPVGIVLIITSNSVKEWAQYYDIACENQLKFGSNICIFDISLEEDFLGDVYFYYELENYYQNHRRYMRSRNDLQMLGRLDEVSDCSPFDYLDGRKIAPCGAIANSMFNDTFTLKEKYTGKTIEWSYEELIWPADRTKFINPKCSNGDCQTINDLCGVFQDEFAACFRAVRQEFNEETKTFELIHLFGCAPLEKGSNGSHLTCNAWRFAHSSPKSIFCCYEAADILSNVDSLTQMLLITDFHPLGSLYDYLRSNYSLNFEEALNLVLSIINGLEHLHNPVRGTGECQKLEIAHRDIKSKNILVKRPGVCCIADFGLAIVKKEENNFLKNNLVNIQVGTKEIIKTSNSFSNNNISTISTSLNEINNLKEHQHKLPFELIVETDPSFDQMREIVCDKKIRPPILNEWKKEENN</sequence>
<evidence type="ECO:0000313" key="8">
    <source>
        <dbReference type="Proteomes" id="UP000887561"/>
    </source>
</evidence>
<dbReference type="GO" id="GO:0004672">
    <property type="term" value="F:protein kinase activity"/>
    <property type="evidence" value="ECO:0007669"/>
    <property type="project" value="InterPro"/>
</dbReference>
<evidence type="ECO:0000256" key="6">
    <source>
        <dbReference type="SAM" id="Phobius"/>
    </source>
</evidence>
<evidence type="ECO:0000313" key="9">
    <source>
        <dbReference type="WBParaSite" id="scaffold4371_cov252.g8014"/>
    </source>
</evidence>
<dbReference type="GO" id="GO:0005886">
    <property type="term" value="C:plasma membrane"/>
    <property type="evidence" value="ECO:0007669"/>
    <property type="project" value="TreeGrafter"/>
</dbReference>
<dbReference type="GO" id="GO:0005794">
    <property type="term" value="C:Golgi apparatus"/>
    <property type="evidence" value="ECO:0007669"/>
    <property type="project" value="TreeGrafter"/>
</dbReference>
<evidence type="ECO:0000256" key="1">
    <source>
        <dbReference type="ARBA" id="ARBA00004141"/>
    </source>
</evidence>
<name>A0A915MJG5_MELJA</name>
<dbReference type="GO" id="GO:0005783">
    <property type="term" value="C:endoplasmic reticulum"/>
    <property type="evidence" value="ECO:0007669"/>
    <property type="project" value="TreeGrafter"/>
</dbReference>
<proteinExistence type="inferred from homology"/>
<dbReference type="InterPro" id="IPR011009">
    <property type="entry name" value="Kinase-like_dom_sf"/>
</dbReference>
<dbReference type="InterPro" id="IPR005045">
    <property type="entry name" value="CDC50/LEM3_fam"/>
</dbReference>
<dbReference type="InterPro" id="IPR001245">
    <property type="entry name" value="Ser-Thr/Tyr_kinase_cat_dom"/>
</dbReference>
<dbReference type="PROSITE" id="PS50011">
    <property type="entry name" value="PROTEIN_KINASE_DOM"/>
    <property type="match status" value="1"/>
</dbReference>
<dbReference type="GO" id="GO:0006950">
    <property type="term" value="P:response to stress"/>
    <property type="evidence" value="ECO:0007669"/>
    <property type="project" value="UniProtKB-ARBA"/>
</dbReference>
<dbReference type="WBParaSite" id="scaffold4371_cov252.g8014">
    <property type="protein sequence ID" value="scaffold4371_cov252.g8014"/>
    <property type="gene ID" value="scaffold4371_cov252.g8014"/>
</dbReference>
<dbReference type="SUPFAM" id="SSF56112">
    <property type="entry name" value="Protein kinase-like (PK-like)"/>
    <property type="match status" value="1"/>
</dbReference>
<dbReference type="PANTHER" id="PTHR10926">
    <property type="entry name" value="CELL CYCLE CONTROL PROTEIN 50"/>
    <property type="match status" value="1"/>
</dbReference>
<dbReference type="Pfam" id="PF03381">
    <property type="entry name" value="CDC50"/>
    <property type="match status" value="1"/>
</dbReference>
<evidence type="ECO:0000256" key="2">
    <source>
        <dbReference type="ARBA" id="ARBA00009457"/>
    </source>
</evidence>
<dbReference type="PANTHER" id="PTHR10926:SF0">
    <property type="entry name" value="CDC50, ISOFORM A"/>
    <property type="match status" value="1"/>
</dbReference>
<comment type="similarity">
    <text evidence="2">Belongs to the CDC50/LEM3 family.</text>
</comment>
<dbReference type="Pfam" id="PF07714">
    <property type="entry name" value="PK_Tyr_Ser-Thr"/>
    <property type="match status" value="1"/>
</dbReference>
<evidence type="ECO:0000259" key="7">
    <source>
        <dbReference type="PROSITE" id="PS50011"/>
    </source>
</evidence>
<keyword evidence="5 6" id="KW-0472">Membrane</keyword>
<accession>A0A915MJG5</accession>
<keyword evidence="4 6" id="KW-1133">Transmembrane helix</keyword>
<keyword evidence="3 6" id="KW-0812">Transmembrane</keyword>
<organism evidence="8 9">
    <name type="scientific">Meloidogyne javanica</name>
    <name type="common">Root-knot nematode worm</name>
    <dbReference type="NCBI Taxonomy" id="6303"/>
    <lineage>
        <taxon>Eukaryota</taxon>
        <taxon>Metazoa</taxon>
        <taxon>Ecdysozoa</taxon>
        <taxon>Nematoda</taxon>
        <taxon>Chromadorea</taxon>
        <taxon>Rhabditida</taxon>
        <taxon>Tylenchina</taxon>
        <taxon>Tylenchomorpha</taxon>
        <taxon>Tylenchoidea</taxon>
        <taxon>Meloidogynidae</taxon>
        <taxon>Meloidogyninae</taxon>
        <taxon>Meloidogyne</taxon>
        <taxon>Meloidogyne incognita group</taxon>
    </lineage>
</organism>
<evidence type="ECO:0000256" key="5">
    <source>
        <dbReference type="ARBA" id="ARBA00023136"/>
    </source>
</evidence>
<keyword evidence="8" id="KW-1185">Reference proteome</keyword>
<dbReference type="PROSITE" id="PS00108">
    <property type="entry name" value="PROTEIN_KINASE_ST"/>
    <property type="match status" value="1"/>
</dbReference>
<feature type="transmembrane region" description="Helical" evidence="6">
    <location>
        <begin position="36"/>
        <end position="56"/>
    </location>
</feature>
<dbReference type="SMART" id="SM00220">
    <property type="entry name" value="S_TKc"/>
    <property type="match status" value="1"/>
</dbReference>
<evidence type="ECO:0000256" key="3">
    <source>
        <dbReference type="ARBA" id="ARBA00022692"/>
    </source>
</evidence>
<protein>
    <submittedName>
        <fullName evidence="9">Protein kinase domain-containing protein</fullName>
    </submittedName>
</protein>
<dbReference type="Gene3D" id="1.10.510.10">
    <property type="entry name" value="Transferase(Phosphotransferase) domain 1"/>
    <property type="match status" value="1"/>
</dbReference>
<dbReference type="Proteomes" id="UP000887561">
    <property type="component" value="Unplaced"/>
</dbReference>
<dbReference type="InterPro" id="IPR008271">
    <property type="entry name" value="Ser/Thr_kinase_AS"/>
</dbReference>
<dbReference type="AlphaFoldDB" id="A0A915MJG5"/>